<evidence type="ECO:0000313" key="3">
    <source>
        <dbReference type="Proteomes" id="UP000800041"/>
    </source>
</evidence>
<evidence type="ECO:0000256" key="1">
    <source>
        <dbReference type="SAM" id="MobiDB-lite"/>
    </source>
</evidence>
<dbReference type="EMBL" id="ML977145">
    <property type="protein sequence ID" value="KAF1989293.1"/>
    <property type="molecule type" value="Genomic_DNA"/>
</dbReference>
<dbReference type="Proteomes" id="UP000800041">
    <property type="component" value="Unassembled WGS sequence"/>
</dbReference>
<feature type="region of interest" description="Disordered" evidence="1">
    <location>
        <begin position="47"/>
        <end position="81"/>
    </location>
</feature>
<reference evidence="2" key="1">
    <citation type="journal article" date="2020" name="Stud. Mycol.">
        <title>101 Dothideomycetes genomes: a test case for predicting lifestyles and emergence of pathogens.</title>
        <authorList>
            <person name="Haridas S."/>
            <person name="Albert R."/>
            <person name="Binder M."/>
            <person name="Bloem J."/>
            <person name="Labutti K."/>
            <person name="Salamov A."/>
            <person name="Andreopoulos B."/>
            <person name="Baker S."/>
            <person name="Barry K."/>
            <person name="Bills G."/>
            <person name="Bluhm B."/>
            <person name="Cannon C."/>
            <person name="Castanera R."/>
            <person name="Culley D."/>
            <person name="Daum C."/>
            <person name="Ezra D."/>
            <person name="Gonzalez J."/>
            <person name="Henrissat B."/>
            <person name="Kuo A."/>
            <person name="Liang C."/>
            <person name="Lipzen A."/>
            <person name="Lutzoni F."/>
            <person name="Magnuson J."/>
            <person name="Mondo S."/>
            <person name="Nolan M."/>
            <person name="Ohm R."/>
            <person name="Pangilinan J."/>
            <person name="Park H.-J."/>
            <person name="Ramirez L."/>
            <person name="Alfaro M."/>
            <person name="Sun H."/>
            <person name="Tritt A."/>
            <person name="Yoshinaga Y."/>
            <person name="Zwiers L.-H."/>
            <person name="Turgeon B."/>
            <person name="Goodwin S."/>
            <person name="Spatafora J."/>
            <person name="Crous P."/>
            <person name="Grigoriev I."/>
        </authorList>
    </citation>
    <scope>NUCLEOTIDE SEQUENCE</scope>
    <source>
        <strain evidence="2">CBS 113979</strain>
    </source>
</reference>
<evidence type="ECO:0000313" key="2">
    <source>
        <dbReference type="EMBL" id="KAF1989293.1"/>
    </source>
</evidence>
<protein>
    <submittedName>
        <fullName evidence="2">Uncharacterized protein</fullName>
    </submittedName>
</protein>
<dbReference type="AlphaFoldDB" id="A0A6G1H7T2"/>
<keyword evidence="3" id="KW-1185">Reference proteome</keyword>
<name>A0A6G1H7T2_9PEZI</name>
<sequence length="81" mass="9007">MPLAACRPRHREIGSPAAFRSRVHSFFRLTYLTFLLPHNSILFVSSQATRRTQTTSRSSDEASIANCGDAIPTPQARAQPH</sequence>
<proteinExistence type="predicted"/>
<gene>
    <name evidence="2" type="ORF">K402DRAFT_269145</name>
</gene>
<accession>A0A6G1H7T2</accession>
<organism evidence="2 3">
    <name type="scientific">Aulographum hederae CBS 113979</name>
    <dbReference type="NCBI Taxonomy" id="1176131"/>
    <lineage>
        <taxon>Eukaryota</taxon>
        <taxon>Fungi</taxon>
        <taxon>Dikarya</taxon>
        <taxon>Ascomycota</taxon>
        <taxon>Pezizomycotina</taxon>
        <taxon>Dothideomycetes</taxon>
        <taxon>Pleosporomycetidae</taxon>
        <taxon>Aulographales</taxon>
        <taxon>Aulographaceae</taxon>
    </lineage>
</organism>
<feature type="compositionally biased region" description="Low complexity" evidence="1">
    <location>
        <begin position="47"/>
        <end position="57"/>
    </location>
</feature>